<dbReference type="EMBL" id="JBHRTP010000122">
    <property type="protein sequence ID" value="MFC3111422.1"/>
    <property type="molecule type" value="Genomic_DNA"/>
</dbReference>
<protein>
    <submittedName>
        <fullName evidence="2">HGGxSTG domain-containing protein</fullName>
    </submittedName>
</protein>
<keyword evidence="3" id="KW-1185">Reference proteome</keyword>
<gene>
    <name evidence="2" type="ORF">ACFOFO_26360</name>
</gene>
<dbReference type="InterPro" id="IPR047675">
    <property type="entry name" value="Putative_zinc-bd"/>
</dbReference>
<sequence>MADAKCGAKTRSGEPCQSRRMANGRCRMHGGSSTGAGDAARPGNQSATKHGIYGDLIHQDELACVDGVMSSAGVVENELLIARLQLRRALRAQAKADDLSDGMEVYETIEREGAENATAHSEIKKKLRDYPQIIDRLLARIESLEKTRAVLLADRPPTGKDDVSPVGKIIVEVVSARNKNGNDGAAS</sequence>
<feature type="region of interest" description="Disordered" evidence="1">
    <location>
        <begin position="1"/>
        <end position="47"/>
    </location>
</feature>
<organism evidence="2 3">
    <name type="scientific">Undibacterium arcticum</name>
    <dbReference type="NCBI Taxonomy" id="1762892"/>
    <lineage>
        <taxon>Bacteria</taxon>
        <taxon>Pseudomonadati</taxon>
        <taxon>Pseudomonadota</taxon>
        <taxon>Betaproteobacteria</taxon>
        <taxon>Burkholderiales</taxon>
        <taxon>Oxalobacteraceae</taxon>
        <taxon>Undibacterium</taxon>
    </lineage>
</organism>
<accession>A0ABV7FD49</accession>
<dbReference type="NCBIfam" id="NF041373">
    <property type="entry name" value="HGG_STG"/>
    <property type="match status" value="1"/>
</dbReference>
<proteinExistence type="predicted"/>
<dbReference type="RefSeq" id="WP_390323050.1">
    <property type="nucleotide sequence ID" value="NZ_JBHRTP010000122.1"/>
</dbReference>
<evidence type="ECO:0000313" key="2">
    <source>
        <dbReference type="EMBL" id="MFC3111422.1"/>
    </source>
</evidence>
<dbReference type="Proteomes" id="UP001595530">
    <property type="component" value="Unassembled WGS sequence"/>
</dbReference>
<name>A0ABV7FD49_9BURK</name>
<evidence type="ECO:0000256" key="1">
    <source>
        <dbReference type="SAM" id="MobiDB-lite"/>
    </source>
</evidence>
<comment type="caution">
    <text evidence="2">The sequence shown here is derived from an EMBL/GenBank/DDBJ whole genome shotgun (WGS) entry which is preliminary data.</text>
</comment>
<evidence type="ECO:0000313" key="3">
    <source>
        <dbReference type="Proteomes" id="UP001595530"/>
    </source>
</evidence>
<reference evidence="3" key="1">
    <citation type="journal article" date="2019" name="Int. J. Syst. Evol. Microbiol.">
        <title>The Global Catalogue of Microorganisms (GCM) 10K type strain sequencing project: providing services to taxonomists for standard genome sequencing and annotation.</title>
        <authorList>
            <consortium name="The Broad Institute Genomics Platform"/>
            <consortium name="The Broad Institute Genome Sequencing Center for Infectious Disease"/>
            <person name="Wu L."/>
            <person name="Ma J."/>
        </authorList>
    </citation>
    <scope>NUCLEOTIDE SEQUENCE [LARGE SCALE GENOMIC DNA]</scope>
    <source>
        <strain evidence="3">KCTC 42986</strain>
    </source>
</reference>